<dbReference type="Pfam" id="PF00625">
    <property type="entry name" value="Guanylate_kin"/>
    <property type="match status" value="1"/>
</dbReference>
<evidence type="ECO:0000256" key="11">
    <source>
        <dbReference type="HAMAP-Rule" id="MF_00328"/>
    </source>
</evidence>
<dbReference type="AlphaFoldDB" id="A0A1R3VYI0"/>
<dbReference type="SMART" id="SM00072">
    <property type="entry name" value="GuKc"/>
    <property type="match status" value="1"/>
</dbReference>
<comment type="function">
    <text evidence="11">Essential for recycling GMP and indirectly, cGMP.</text>
</comment>
<evidence type="ECO:0000256" key="6">
    <source>
        <dbReference type="ARBA" id="ARBA00022679"/>
    </source>
</evidence>
<name>A0A1R3VYI0_9GAMM</name>
<keyword evidence="9 11" id="KW-0067">ATP-binding</keyword>
<evidence type="ECO:0000256" key="1">
    <source>
        <dbReference type="ARBA" id="ARBA00004496"/>
    </source>
</evidence>
<dbReference type="SUPFAM" id="SSF52540">
    <property type="entry name" value="P-loop containing nucleoside triphosphate hydrolases"/>
    <property type="match status" value="1"/>
</dbReference>
<dbReference type="GO" id="GO:0004385">
    <property type="term" value="F:GMP kinase activity"/>
    <property type="evidence" value="ECO:0007669"/>
    <property type="project" value="UniProtKB-UniRule"/>
</dbReference>
<evidence type="ECO:0000256" key="7">
    <source>
        <dbReference type="ARBA" id="ARBA00022741"/>
    </source>
</evidence>
<dbReference type="PANTHER" id="PTHR23117:SF13">
    <property type="entry name" value="GUANYLATE KINASE"/>
    <property type="match status" value="1"/>
</dbReference>
<comment type="catalytic activity">
    <reaction evidence="11">
        <text>GMP + ATP = GDP + ADP</text>
        <dbReference type="Rhea" id="RHEA:20780"/>
        <dbReference type="ChEBI" id="CHEBI:30616"/>
        <dbReference type="ChEBI" id="CHEBI:58115"/>
        <dbReference type="ChEBI" id="CHEBI:58189"/>
        <dbReference type="ChEBI" id="CHEBI:456216"/>
        <dbReference type="EC" id="2.7.4.8"/>
    </reaction>
</comment>
<reference evidence="13 14" key="1">
    <citation type="submission" date="2017-01" db="EMBL/GenBank/DDBJ databases">
        <authorList>
            <person name="Mah S.A."/>
            <person name="Swanson W.J."/>
            <person name="Moy G.W."/>
            <person name="Vacquier V.D."/>
        </authorList>
    </citation>
    <scope>NUCLEOTIDE SEQUENCE [LARGE SCALE GENOMIC DNA]</scope>
    <source>
        <strain evidence="13 14">M9</strain>
    </source>
</reference>
<feature type="binding site" evidence="11">
    <location>
        <begin position="11"/>
        <end position="18"/>
    </location>
    <ligand>
        <name>ATP</name>
        <dbReference type="ChEBI" id="CHEBI:30616"/>
    </ligand>
</feature>
<dbReference type="FunFam" id="3.40.50.300:FF:000084">
    <property type="entry name" value="Guanylate kinase"/>
    <property type="match status" value="1"/>
</dbReference>
<keyword evidence="8 11" id="KW-0418">Kinase</keyword>
<evidence type="ECO:0000259" key="12">
    <source>
        <dbReference type="PROSITE" id="PS50052"/>
    </source>
</evidence>
<keyword evidence="7 11" id="KW-0547">Nucleotide-binding</keyword>
<dbReference type="EC" id="2.7.4.8" evidence="3 11"/>
<keyword evidence="5 11" id="KW-0963">Cytoplasm</keyword>
<dbReference type="OrthoDB" id="9808150at2"/>
<sequence>MTRGSLFVVSAPSGAGKTSLVAALLESRPDIVVSVSHTTRKPRQGEVNGRHYHFASAEDFLGMVQDGAFLEHARVFDHYYGTSRQAVEDELTAGHDVILEIDWQGAQQVRRLMPECYSIFILPPSKAALEQRLRSRGKDSDEIIARRLRDATEDISHYDEYDYVVVNDNFDLALGEMESIFRANRLRTRSQMQSYRSLLDELLADTSKTP</sequence>
<dbReference type="Gene3D" id="3.30.63.10">
    <property type="entry name" value="Guanylate Kinase phosphate binding domain"/>
    <property type="match status" value="1"/>
</dbReference>
<dbReference type="RefSeq" id="WP_076755948.1">
    <property type="nucleotide sequence ID" value="NZ_CP023018.1"/>
</dbReference>
<evidence type="ECO:0000256" key="5">
    <source>
        <dbReference type="ARBA" id="ARBA00022490"/>
    </source>
</evidence>
<dbReference type="Gene3D" id="3.40.50.300">
    <property type="entry name" value="P-loop containing nucleotide triphosphate hydrolases"/>
    <property type="match status" value="1"/>
</dbReference>
<dbReference type="HAMAP" id="MF_00328">
    <property type="entry name" value="Guanylate_kinase"/>
    <property type="match status" value="1"/>
</dbReference>
<accession>A0A1R3VYI0</accession>
<dbReference type="STRING" id="233100.SAMN05216526_1271"/>
<evidence type="ECO:0000256" key="10">
    <source>
        <dbReference type="ARBA" id="ARBA00030128"/>
    </source>
</evidence>
<proteinExistence type="inferred from homology"/>
<evidence type="ECO:0000256" key="2">
    <source>
        <dbReference type="ARBA" id="ARBA00005790"/>
    </source>
</evidence>
<dbReference type="PANTHER" id="PTHR23117">
    <property type="entry name" value="GUANYLATE KINASE-RELATED"/>
    <property type="match status" value="1"/>
</dbReference>
<evidence type="ECO:0000256" key="9">
    <source>
        <dbReference type="ARBA" id="ARBA00022840"/>
    </source>
</evidence>
<dbReference type="Proteomes" id="UP000223759">
    <property type="component" value="Unassembled WGS sequence"/>
</dbReference>
<evidence type="ECO:0000313" key="14">
    <source>
        <dbReference type="Proteomes" id="UP000223759"/>
    </source>
</evidence>
<dbReference type="EMBL" id="FTPK01000002">
    <property type="protein sequence ID" value="SIT70246.1"/>
    <property type="molecule type" value="Genomic_DNA"/>
</dbReference>
<dbReference type="FunFam" id="3.30.63.10:FF:000002">
    <property type="entry name" value="Guanylate kinase 1"/>
    <property type="match status" value="1"/>
</dbReference>
<evidence type="ECO:0000256" key="8">
    <source>
        <dbReference type="ARBA" id="ARBA00022777"/>
    </source>
</evidence>
<evidence type="ECO:0000256" key="4">
    <source>
        <dbReference type="ARBA" id="ARBA00016296"/>
    </source>
</evidence>
<feature type="domain" description="Guanylate kinase-like" evidence="12">
    <location>
        <begin position="4"/>
        <end position="182"/>
    </location>
</feature>
<dbReference type="InterPro" id="IPR027417">
    <property type="entry name" value="P-loop_NTPase"/>
</dbReference>
<comment type="similarity">
    <text evidence="2 11">Belongs to the guanylate kinase family.</text>
</comment>
<dbReference type="NCBIfam" id="TIGR03263">
    <property type="entry name" value="guanyl_kin"/>
    <property type="match status" value="1"/>
</dbReference>
<dbReference type="PROSITE" id="PS50052">
    <property type="entry name" value="GUANYLATE_KINASE_2"/>
    <property type="match status" value="1"/>
</dbReference>
<dbReference type="InterPro" id="IPR008144">
    <property type="entry name" value="Guanylate_kin-like_dom"/>
</dbReference>
<protein>
    <recommendedName>
        <fullName evidence="4 11">Guanylate kinase</fullName>
        <ecNumber evidence="3 11">2.7.4.8</ecNumber>
    </recommendedName>
    <alternativeName>
        <fullName evidence="10 11">GMP kinase</fullName>
    </alternativeName>
</protein>
<dbReference type="InterPro" id="IPR017665">
    <property type="entry name" value="Guanylate_kinase"/>
</dbReference>
<keyword evidence="14" id="KW-1185">Reference proteome</keyword>
<dbReference type="GO" id="GO:0005829">
    <property type="term" value="C:cytosol"/>
    <property type="evidence" value="ECO:0007669"/>
    <property type="project" value="TreeGrafter"/>
</dbReference>
<dbReference type="GO" id="GO:0005524">
    <property type="term" value="F:ATP binding"/>
    <property type="evidence" value="ECO:0007669"/>
    <property type="project" value="UniProtKB-UniRule"/>
</dbReference>
<keyword evidence="6 11" id="KW-0808">Transferase</keyword>
<dbReference type="CDD" id="cd00071">
    <property type="entry name" value="GMPK"/>
    <property type="match status" value="1"/>
</dbReference>
<dbReference type="InterPro" id="IPR008145">
    <property type="entry name" value="GK/Ca_channel_bsu"/>
</dbReference>
<evidence type="ECO:0000313" key="13">
    <source>
        <dbReference type="EMBL" id="SIT70246.1"/>
    </source>
</evidence>
<comment type="subcellular location">
    <subcellularLocation>
        <location evidence="1 11">Cytoplasm</location>
    </subcellularLocation>
</comment>
<organism evidence="13 14">
    <name type="scientific">Ectothiorhodosinus mongolicus</name>
    <dbReference type="NCBI Taxonomy" id="233100"/>
    <lineage>
        <taxon>Bacteria</taxon>
        <taxon>Pseudomonadati</taxon>
        <taxon>Pseudomonadota</taxon>
        <taxon>Gammaproteobacteria</taxon>
        <taxon>Chromatiales</taxon>
        <taxon>Ectothiorhodospiraceae</taxon>
        <taxon>Ectothiorhodosinus</taxon>
    </lineage>
</organism>
<gene>
    <name evidence="11" type="primary">gmk</name>
    <name evidence="13" type="ORF">SAMN05216526_1271</name>
</gene>
<evidence type="ECO:0000256" key="3">
    <source>
        <dbReference type="ARBA" id="ARBA00012961"/>
    </source>
</evidence>